<dbReference type="SUPFAM" id="SSF55048">
    <property type="entry name" value="Probable ACP-binding domain of malonyl-CoA ACP transacylase"/>
    <property type="match status" value="1"/>
</dbReference>
<dbReference type="RefSeq" id="WP_106537911.1">
    <property type="nucleotide sequence ID" value="NZ_PYGE01000010.1"/>
</dbReference>
<feature type="active site" evidence="5">
    <location>
        <position position="204"/>
    </location>
</feature>
<evidence type="ECO:0000256" key="1">
    <source>
        <dbReference type="ARBA" id="ARBA00022679"/>
    </source>
</evidence>
<evidence type="ECO:0000256" key="2">
    <source>
        <dbReference type="ARBA" id="ARBA00023315"/>
    </source>
</evidence>
<evidence type="ECO:0000256" key="3">
    <source>
        <dbReference type="ARBA" id="ARBA00048462"/>
    </source>
</evidence>
<evidence type="ECO:0000256" key="5">
    <source>
        <dbReference type="PIRSR" id="PIRSR000446-1"/>
    </source>
</evidence>
<dbReference type="InterPro" id="IPR001227">
    <property type="entry name" value="Ac_transferase_dom_sf"/>
</dbReference>
<evidence type="ECO:0000313" key="7">
    <source>
        <dbReference type="EMBL" id="PSL02370.1"/>
    </source>
</evidence>
<keyword evidence="1 4" id="KW-0808">Transferase</keyword>
<dbReference type="InterPro" id="IPR014043">
    <property type="entry name" value="Acyl_transferase_dom"/>
</dbReference>
<comment type="catalytic activity">
    <reaction evidence="3 4">
        <text>holo-[ACP] + malonyl-CoA = malonyl-[ACP] + CoA</text>
        <dbReference type="Rhea" id="RHEA:41792"/>
        <dbReference type="Rhea" id="RHEA-COMP:9623"/>
        <dbReference type="Rhea" id="RHEA-COMP:9685"/>
        <dbReference type="ChEBI" id="CHEBI:57287"/>
        <dbReference type="ChEBI" id="CHEBI:57384"/>
        <dbReference type="ChEBI" id="CHEBI:64479"/>
        <dbReference type="ChEBI" id="CHEBI:78449"/>
        <dbReference type="EC" id="2.3.1.39"/>
    </reaction>
</comment>
<dbReference type="SMART" id="SM00827">
    <property type="entry name" value="PKS_AT"/>
    <property type="match status" value="1"/>
</dbReference>
<dbReference type="EC" id="2.3.1.39" evidence="4"/>
<dbReference type="NCBIfam" id="TIGR00128">
    <property type="entry name" value="fabD"/>
    <property type="match status" value="1"/>
</dbReference>
<keyword evidence="8" id="KW-1185">Reference proteome</keyword>
<accession>A0A2P8DYS3</accession>
<dbReference type="Pfam" id="PF00698">
    <property type="entry name" value="Acyl_transf_1"/>
    <property type="match status" value="1"/>
</dbReference>
<keyword evidence="2 4" id="KW-0012">Acyltransferase</keyword>
<feature type="domain" description="Malonyl-CoA:ACP transacylase (MAT)" evidence="6">
    <location>
        <begin position="7"/>
        <end position="305"/>
    </location>
</feature>
<dbReference type="InterPro" id="IPR016036">
    <property type="entry name" value="Malonyl_transacylase_ACP-bd"/>
</dbReference>
<gene>
    <name evidence="7" type="ORF">CLV30_11023</name>
</gene>
<dbReference type="GO" id="GO:0004314">
    <property type="term" value="F:[acyl-carrier-protein] S-malonyltransferase activity"/>
    <property type="evidence" value="ECO:0007669"/>
    <property type="project" value="UniProtKB-EC"/>
</dbReference>
<reference evidence="7 8" key="1">
    <citation type="submission" date="2018-03" db="EMBL/GenBank/DDBJ databases">
        <title>Genomic Encyclopedia of Archaeal and Bacterial Type Strains, Phase II (KMG-II): from individual species to whole genera.</title>
        <authorList>
            <person name="Goeker M."/>
        </authorList>
    </citation>
    <scope>NUCLEOTIDE SEQUENCE [LARGE SCALE GENOMIC DNA]</scope>
    <source>
        <strain evidence="7 8">DSM 45211</strain>
    </source>
</reference>
<dbReference type="PANTHER" id="PTHR42681">
    <property type="entry name" value="MALONYL-COA-ACYL CARRIER PROTEIN TRANSACYLASE, MITOCHONDRIAL"/>
    <property type="match status" value="1"/>
</dbReference>
<sequence length="319" mass="33964">MTRTAHIFPGQGSQRVGMGRDLADQHPRAAELFAAADEVLGFELSRLCWEGPEEELRRTEITQPALFVASLAMHRVLDEYLPPPVVVAGHSLGEYTALVAAGVLDWTSALRLVRRRGELMAAVNESTPGAMAAVIGPAAAQVERWCAAAGDGHDRLVEIANHNDDTQTVVSGTVAGVAALTEHARTHGPADTRVTKLGVGAPFHCSLMRPVEAEFARELDAVEFATPRIPVVSNVDASTVTTGRQARSALRAQLAGAVRWRESMDTIAGHGVDAFVEAGPGRVLTGLCRRSRPDITCHSASDARRVDRLVAELAVAQPA</sequence>
<evidence type="ECO:0000256" key="4">
    <source>
        <dbReference type="PIRNR" id="PIRNR000446"/>
    </source>
</evidence>
<comment type="caution">
    <text evidence="7">The sequence shown here is derived from an EMBL/GenBank/DDBJ whole genome shotgun (WGS) entry which is preliminary data.</text>
</comment>
<dbReference type="InterPro" id="IPR016035">
    <property type="entry name" value="Acyl_Trfase/lysoPLipase"/>
</dbReference>
<name>A0A2P8DYS3_9ACTN</name>
<dbReference type="PIRSF" id="PIRSF000446">
    <property type="entry name" value="Mct"/>
    <property type="match status" value="1"/>
</dbReference>
<dbReference type="GO" id="GO:0006633">
    <property type="term" value="P:fatty acid biosynthetic process"/>
    <property type="evidence" value="ECO:0007669"/>
    <property type="project" value="TreeGrafter"/>
</dbReference>
<evidence type="ECO:0000259" key="6">
    <source>
        <dbReference type="SMART" id="SM00827"/>
    </source>
</evidence>
<comment type="similarity">
    <text evidence="4">Belongs to the fabD family.</text>
</comment>
<evidence type="ECO:0000313" key="8">
    <source>
        <dbReference type="Proteomes" id="UP000243528"/>
    </source>
</evidence>
<protein>
    <recommendedName>
        <fullName evidence="4">Malonyl CoA-acyl carrier protein transacylase</fullName>
        <ecNumber evidence="4">2.3.1.39</ecNumber>
    </recommendedName>
</protein>
<dbReference type="InterPro" id="IPR050858">
    <property type="entry name" value="Mal-CoA-ACP_Trans/PKS_FabD"/>
</dbReference>
<dbReference type="GO" id="GO:0005829">
    <property type="term" value="C:cytosol"/>
    <property type="evidence" value="ECO:0007669"/>
    <property type="project" value="TreeGrafter"/>
</dbReference>
<dbReference type="Gene3D" id="3.30.70.250">
    <property type="entry name" value="Malonyl-CoA ACP transacylase, ACP-binding"/>
    <property type="match status" value="1"/>
</dbReference>
<dbReference type="PANTHER" id="PTHR42681:SF1">
    <property type="entry name" value="MALONYL-COA-ACYL CARRIER PROTEIN TRANSACYLASE, MITOCHONDRIAL"/>
    <property type="match status" value="1"/>
</dbReference>
<dbReference type="Gene3D" id="3.40.366.10">
    <property type="entry name" value="Malonyl-Coenzyme A Acyl Carrier Protein, domain 2"/>
    <property type="match status" value="1"/>
</dbReference>
<dbReference type="SUPFAM" id="SSF52151">
    <property type="entry name" value="FabD/lysophospholipase-like"/>
    <property type="match status" value="1"/>
</dbReference>
<feature type="active site" evidence="5">
    <location>
        <position position="91"/>
    </location>
</feature>
<dbReference type="AlphaFoldDB" id="A0A2P8DYS3"/>
<dbReference type="InterPro" id="IPR024925">
    <property type="entry name" value="Malonyl_CoA-ACP_transAc"/>
</dbReference>
<dbReference type="InterPro" id="IPR004410">
    <property type="entry name" value="Malonyl_CoA-ACP_transAc_FabD"/>
</dbReference>
<dbReference type="Proteomes" id="UP000243528">
    <property type="component" value="Unassembled WGS sequence"/>
</dbReference>
<dbReference type="EMBL" id="PYGE01000010">
    <property type="protein sequence ID" value="PSL02370.1"/>
    <property type="molecule type" value="Genomic_DNA"/>
</dbReference>
<proteinExistence type="inferred from homology"/>
<dbReference type="OrthoDB" id="9808669at2"/>
<organism evidence="7 8">
    <name type="scientific">Haloactinopolyspora alba</name>
    <dbReference type="NCBI Taxonomy" id="648780"/>
    <lineage>
        <taxon>Bacteria</taxon>
        <taxon>Bacillati</taxon>
        <taxon>Actinomycetota</taxon>
        <taxon>Actinomycetes</taxon>
        <taxon>Jiangellales</taxon>
        <taxon>Jiangellaceae</taxon>
        <taxon>Haloactinopolyspora</taxon>
    </lineage>
</organism>